<dbReference type="RefSeq" id="WP_189425092.1">
    <property type="nucleotide sequence ID" value="NZ_BMZE01000002.1"/>
</dbReference>
<evidence type="ECO:0000256" key="4">
    <source>
        <dbReference type="ARBA" id="ARBA00022764"/>
    </source>
</evidence>
<dbReference type="Pfam" id="PF01547">
    <property type="entry name" value="SBP_bac_1"/>
    <property type="match status" value="1"/>
</dbReference>
<dbReference type="SUPFAM" id="SSF53850">
    <property type="entry name" value="Periplasmic binding protein-like II"/>
    <property type="match status" value="1"/>
</dbReference>
<feature type="chain" id="PRO_5037426090" evidence="5">
    <location>
        <begin position="33"/>
        <end position="432"/>
    </location>
</feature>
<evidence type="ECO:0000256" key="2">
    <source>
        <dbReference type="ARBA" id="ARBA00008520"/>
    </source>
</evidence>
<dbReference type="Gene3D" id="3.40.190.10">
    <property type="entry name" value="Periplasmic binding protein-like II"/>
    <property type="match status" value="2"/>
</dbReference>
<dbReference type="InterPro" id="IPR006059">
    <property type="entry name" value="SBP"/>
</dbReference>
<dbReference type="GO" id="GO:0042597">
    <property type="term" value="C:periplasmic space"/>
    <property type="evidence" value="ECO:0007669"/>
    <property type="project" value="UniProtKB-SubCell"/>
</dbReference>
<name>A0A918VSU0_9HYPH</name>
<evidence type="ECO:0000313" key="6">
    <source>
        <dbReference type="EMBL" id="GHA21591.1"/>
    </source>
</evidence>
<keyword evidence="7" id="KW-1185">Reference proteome</keyword>
<organism evidence="6 7">
    <name type="scientific">Devosia pacifica</name>
    <dbReference type="NCBI Taxonomy" id="1335967"/>
    <lineage>
        <taxon>Bacteria</taxon>
        <taxon>Pseudomonadati</taxon>
        <taxon>Pseudomonadota</taxon>
        <taxon>Alphaproteobacteria</taxon>
        <taxon>Hyphomicrobiales</taxon>
        <taxon>Devosiaceae</taxon>
        <taxon>Devosia</taxon>
    </lineage>
</organism>
<feature type="signal peptide" evidence="5">
    <location>
        <begin position="1"/>
        <end position="32"/>
    </location>
</feature>
<proteinExistence type="inferred from homology"/>
<dbReference type="InterPro" id="IPR050490">
    <property type="entry name" value="Bact_solute-bd_prot1"/>
</dbReference>
<accession>A0A918VSU0</accession>
<comment type="subcellular location">
    <subcellularLocation>
        <location evidence="1">Periplasm</location>
    </subcellularLocation>
</comment>
<evidence type="ECO:0000313" key="7">
    <source>
        <dbReference type="Proteomes" id="UP000646579"/>
    </source>
</evidence>
<protein>
    <submittedName>
        <fullName evidence="6">Sugar ABC transporter substrate-binding protein</fullName>
    </submittedName>
</protein>
<keyword evidence="5" id="KW-0732">Signal</keyword>
<dbReference type="AlphaFoldDB" id="A0A918VSU0"/>
<evidence type="ECO:0000256" key="5">
    <source>
        <dbReference type="SAM" id="SignalP"/>
    </source>
</evidence>
<evidence type="ECO:0000256" key="1">
    <source>
        <dbReference type="ARBA" id="ARBA00004418"/>
    </source>
</evidence>
<dbReference type="Proteomes" id="UP000646579">
    <property type="component" value="Unassembled WGS sequence"/>
</dbReference>
<dbReference type="EMBL" id="BMZE01000002">
    <property type="protein sequence ID" value="GHA21591.1"/>
    <property type="molecule type" value="Genomic_DNA"/>
</dbReference>
<comment type="caution">
    <text evidence="6">The sequence shown here is derived from an EMBL/GenBank/DDBJ whole genome shotgun (WGS) entry which is preliminary data.</text>
</comment>
<keyword evidence="3" id="KW-0813">Transport</keyword>
<reference evidence="6" key="2">
    <citation type="submission" date="2020-09" db="EMBL/GenBank/DDBJ databases">
        <authorList>
            <person name="Sun Q."/>
            <person name="Kim S."/>
        </authorList>
    </citation>
    <scope>NUCLEOTIDE SEQUENCE</scope>
    <source>
        <strain evidence="6">KCTC 32437</strain>
    </source>
</reference>
<keyword evidence="4" id="KW-0574">Periplasm</keyword>
<evidence type="ECO:0000256" key="3">
    <source>
        <dbReference type="ARBA" id="ARBA00022448"/>
    </source>
</evidence>
<sequence>MTRTSQRGVSRRATHLLATLALAAGVATPSLAQDASGELVILNWQGGAEGDMWEVLEDAFVEQHPEISIRELEVTVQGDARGPMRTALLSGEVVDLIINTWPAFRRELAESGIIQPIDDLWQEYQWDEQLSQSWRDLGAVDDETYGLTYTYGYRSGIWYETDHMEQAGIDAPPATWEEFLDSFDALRGAGFEAPVAMPAKYWAHAEWFESLLLRTAGVEFAAQLAVHEVPWTDPQVKETLMTYAQMLEAGCCGSASQMFANDWDGEADQIFQADNKNYLLIGMWMNGRAKSEYGLEEGVDYSLFEFPDLGKGHDDTASVDAKELVLTTNGNNPEAAELFLDFMLSETAADILHENGYASPSNEADTSLLGPAQQIATEAVSGSQVQFVLGDLLPGDFVDEYRVQLQRFLQDPTEDTVDSVLQALEEQAQSSY</sequence>
<dbReference type="PANTHER" id="PTHR43649">
    <property type="entry name" value="ARABINOSE-BINDING PROTEIN-RELATED"/>
    <property type="match status" value="1"/>
</dbReference>
<dbReference type="PANTHER" id="PTHR43649:SF29">
    <property type="entry name" value="OSMOPROTECTIVE COMPOUNDS-BINDING PROTEIN GGTB"/>
    <property type="match status" value="1"/>
</dbReference>
<reference evidence="6" key="1">
    <citation type="journal article" date="2014" name="Int. J. Syst. Evol. Microbiol.">
        <title>Complete genome sequence of Corynebacterium casei LMG S-19264T (=DSM 44701T), isolated from a smear-ripened cheese.</title>
        <authorList>
            <consortium name="US DOE Joint Genome Institute (JGI-PGF)"/>
            <person name="Walter F."/>
            <person name="Albersmeier A."/>
            <person name="Kalinowski J."/>
            <person name="Ruckert C."/>
        </authorList>
    </citation>
    <scope>NUCLEOTIDE SEQUENCE</scope>
    <source>
        <strain evidence="6">KCTC 32437</strain>
    </source>
</reference>
<gene>
    <name evidence="6" type="ORF">GCM10007989_16160</name>
</gene>
<comment type="similarity">
    <text evidence="2">Belongs to the bacterial solute-binding protein 1 family.</text>
</comment>